<gene>
    <name evidence="2" type="ORF">ABL78_0652</name>
</gene>
<keyword evidence="3" id="KW-1185">Reference proteome</keyword>
<reference evidence="2 3" key="1">
    <citation type="journal article" date="2015" name="PLoS Pathog.">
        <title>Leptomonas seymouri: Adaptations to the Dixenous Life Cycle Analyzed by Genome Sequencing, Transcriptome Profiling and Co-infection with Leishmania donovani.</title>
        <authorList>
            <person name="Kraeva N."/>
            <person name="Butenko A."/>
            <person name="Hlavacova J."/>
            <person name="Kostygov A."/>
            <person name="Myskova J."/>
            <person name="Grybchuk D."/>
            <person name="Lestinova T."/>
            <person name="Votypka J."/>
            <person name="Volf P."/>
            <person name="Opperdoes F."/>
            <person name="Flegontov P."/>
            <person name="Lukes J."/>
            <person name="Yurchenko V."/>
        </authorList>
    </citation>
    <scope>NUCLEOTIDE SEQUENCE [LARGE SCALE GENOMIC DNA]</scope>
    <source>
        <strain evidence="2 3">ATCC 30220</strain>
    </source>
</reference>
<dbReference type="SMR" id="A0A0N1PFH2"/>
<dbReference type="Proteomes" id="UP000038009">
    <property type="component" value="Unassembled WGS sequence"/>
</dbReference>
<dbReference type="VEuPathDB" id="TriTrypDB:Lsey_0008_0570"/>
<dbReference type="OMA" id="WLFPLID"/>
<dbReference type="AlphaFoldDB" id="A0A0N1PFH2"/>
<accession>A0A0N1PFH2</accession>
<evidence type="ECO:0000256" key="1">
    <source>
        <dbReference type="SAM" id="Phobius"/>
    </source>
</evidence>
<sequence>MLCGSETHEECVAFFPFAVVVLLLVLSALCALWFVCWRRWNSLDSHGWRRADSFDAEDDEGVGRSTVDVVEHEGLQAADDAPLQNSEETVWGSNQEGERSTGGWIARCMRRFNLHGARLRQVLRVTSAEFFYHAPHPSSPLPSLPASRPPFAALTASTRHDHPYVRGTVSVVTTTADSSESSIGSDTAQDTLHFLCQTECLGVDATERARAVGHSTAAIRPPCRAFTPHVLPQIIDYNTDFAFVLEDEDCEFLNNTDSDSQHINDSDENTMRTLASSLTASGNAAINTLSFPFKASRTSHTHSTEGISYCETNERRCCDKKNDSGAAAGVRVGVPHVETAIFDTSANACVVGPQRAPPPPMDSGITVGLFEPPQRPYSSTRSTSEAAESSAVSHLSGLDCYVSPPANSDTATPASLCGSGSCLPPYIPTLAALPDSLSLRDDLDQEGEVAAEEFDWTRQSRSCLLATQQQQKHQLGRVQQQMQMVRPPPQALTRAPRKRTISHYSEPWQPVLVPQDAPQLVAAAAATTVLPIETPAAVAAVLRRSSPLPWRCPLAELGGVLADELGDVMFVDCESAPGNQIEETGRIFSGPSSSASSPVISATENGLASDTGTQATFFSAAMRNEFSCISNDGLIGLATVGSPAALAIPPRPESPLFTIFTPVAGIGETGIGKRELGLHDRASPSPSCNMSGLPLSLSYEERSLLIKNQGWLFPLIDGVDLIEQKGIDEGETNRICDGAASDKAKS</sequence>
<dbReference type="EMBL" id="LJSK01000008">
    <property type="protein sequence ID" value="KPI90270.1"/>
    <property type="molecule type" value="Genomic_DNA"/>
</dbReference>
<keyword evidence="1" id="KW-0472">Membrane</keyword>
<feature type="transmembrane region" description="Helical" evidence="1">
    <location>
        <begin position="12"/>
        <end position="35"/>
    </location>
</feature>
<protein>
    <submittedName>
        <fullName evidence="2">Uncharacterized protein</fullName>
    </submittedName>
</protein>
<evidence type="ECO:0000313" key="3">
    <source>
        <dbReference type="Proteomes" id="UP000038009"/>
    </source>
</evidence>
<evidence type="ECO:0000313" key="2">
    <source>
        <dbReference type="EMBL" id="KPI90270.1"/>
    </source>
</evidence>
<keyword evidence="1" id="KW-1133">Transmembrane helix</keyword>
<keyword evidence="1" id="KW-0812">Transmembrane</keyword>
<organism evidence="2 3">
    <name type="scientific">Leptomonas seymouri</name>
    <dbReference type="NCBI Taxonomy" id="5684"/>
    <lineage>
        <taxon>Eukaryota</taxon>
        <taxon>Discoba</taxon>
        <taxon>Euglenozoa</taxon>
        <taxon>Kinetoplastea</taxon>
        <taxon>Metakinetoplastina</taxon>
        <taxon>Trypanosomatida</taxon>
        <taxon>Trypanosomatidae</taxon>
        <taxon>Leishmaniinae</taxon>
        <taxon>Leptomonas</taxon>
    </lineage>
</organism>
<comment type="caution">
    <text evidence="2">The sequence shown here is derived from an EMBL/GenBank/DDBJ whole genome shotgun (WGS) entry which is preliminary data.</text>
</comment>
<name>A0A0N1PFH2_LEPSE</name>
<dbReference type="OrthoDB" id="264763at2759"/>
<proteinExistence type="predicted"/>